<reference evidence="1 2" key="1">
    <citation type="submission" date="2016-09" db="EMBL/GenBank/DDBJ databases">
        <title>Extensive genetic diversity and differential bi-allelic expression allows diatom success in the polar Southern Ocean.</title>
        <authorList>
            <consortium name="DOE Joint Genome Institute"/>
            <person name="Mock T."/>
            <person name="Otillar R.P."/>
            <person name="Strauss J."/>
            <person name="Dupont C."/>
            <person name="Frickenhaus S."/>
            <person name="Maumus F."/>
            <person name="Mcmullan M."/>
            <person name="Sanges R."/>
            <person name="Schmutz J."/>
            <person name="Toseland A."/>
            <person name="Valas R."/>
            <person name="Veluchamy A."/>
            <person name="Ward B.J."/>
            <person name="Allen A."/>
            <person name="Barry K."/>
            <person name="Falciatore A."/>
            <person name="Ferrante M."/>
            <person name="Fortunato A.E."/>
            <person name="Gloeckner G."/>
            <person name="Gruber A."/>
            <person name="Hipkin R."/>
            <person name="Janech M."/>
            <person name="Kroth P."/>
            <person name="Leese F."/>
            <person name="Lindquist E."/>
            <person name="Lyon B.R."/>
            <person name="Martin J."/>
            <person name="Mayer C."/>
            <person name="Parker M."/>
            <person name="Quesneville H."/>
            <person name="Raymond J."/>
            <person name="Uhlig C."/>
            <person name="Valentin K.U."/>
            <person name="Worden A.Z."/>
            <person name="Armbrust E.V."/>
            <person name="Bowler C."/>
            <person name="Green B."/>
            <person name="Moulton V."/>
            <person name="Van Oosterhout C."/>
            <person name="Grigoriev I."/>
        </authorList>
    </citation>
    <scope>NUCLEOTIDE SEQUENCE [LARGE SCALE GENOMIC DNA]</scope>
    <source>
        <strain evidence="1 2">CCMP1102</strain>
    </source>
</reference>
<dbReference type="InParanoid" id="A0A1E7EPD4"/>
<name>A0A1E7EPD4_9STRA</name>
<protein>
    <submittedName>
        <fullName evidence="1">Uncharacterized protein</fullName>
    </submittedName>
</protein>
<evidence type="ECO:0000313" key="1">
    <source>
        <dbReference type="EMBL" id="OEU07684.1"/>
    </source>
</evidence>
<gene>
    <name evidence="1" type="ORF">FRACYDRAFT_250706</name>
</gene>
<dbReference type="AlphaFoldDB" id="A0A1E7EPD4"/>
<dbReference type="OrthoDB" id="428260at2759"/>
<organism evidence="1 2">
    <name type="scientific">Fragilariopsis cylindrus CCMP1102</name>
    <dbReference type="NCBI Taxonomy" id="635003"/>
    <lineage>
        <taxon>Eukaryota</taxon>
        <taxon>Sar</taxon>
        <taxon>Stramenopiles</taxon>
        <taxon>Ochrophyta</taxon>
        <taxon>Bacillariophyta</taxon>
        <taxon>Bacillariophyceae</taxon>
        <taxon>Bacillariophycidae</taxon>
        <taxon>Bacillariales</taxon>
        <taxon>Bacillariaceae</taxon>
        <taxon>Fragilariopsis</taxon>
    </lineage>
</organism>
<accession>A0A1E7EPD4</accession>
<sequence length="296" mass="33378">MPEDIFQLKLSFNDDDSSILLAYHSNLEDQNKDDSDFCTIVQQCSDPSPMLSLGEMTGQQRGLVYTVLSTIMSSESFLLLQLQQQSNMMLDEMQMQAWAATSSCDDGTCRLLRDPDGLLPYTYSLNTTSIDDFSAYVGAISSDDCYNLYKNDTQTFWYCNNDEQPHNMIPIGQMNIETGLSYMGNSWEQPHLQDYFSVYGNLDPKSSYVPIVALGSAIGSEDDGFGVRFSGHHIDINYQWDKDGMMVQATPLFIFPIFECMDSDTLCDVMIPSALCYEKIQKCWSVVPTTLQITTL</sequence>
<dbReference type="KEGG" id="fcy:FRACYDRAFT_250706"/>
<evidence type="ECO:0000313" key="2">
    <source>
        <dbReference type="Proteomes" id="UP000095751"/>
    </source>
</evidence>
<dbReference type="Proteomes" id="UP000095751">
    <property type="component" value="Unassembled WGS sequence"/>
</dbReference>
<keyword evidence="2" id="KW-1185">Reference proteome</keyword>
<dbReference type="EMBL" id="KV784384">
    <property type="protein sequence ID" value="OEU07684.1"/>
    <property type="molecule type" value="Genomic_DNA"/>
</dbReference>
<proteinExistence type="predicted"/>